<feature type="compositionally biased region" description="Gly residues" evidence="1">
    <location>
        <begin position="449"/>
        <end position="464"/>
    </location>
</feature>
<dbReference type="KEGG" id="pfp:PFL1_03853"/>
<protein>
    <submittedName>
        <fullName evidence="2">Uncharacterized protein</fullName>
    </submittedName>
</protein>
<feature type="region of interest" description="Disordered" evidence="1">
    <location>
        <begin position="101"/>
        <end position="131"/>
    </location>
</feature>
<feature type="region of interest" description="Disordered" evidence="1">
    <location>
        <begin position="294"/>
        <end position="313"/>
    </location>
</feature>
<sequence length="585" mass="61448">MNDGLTDKMLTTLAASRPCEKASGDPDGDEFNDDCDDELLNQVLAAVEGTDTTSNLPVAQHKRHGGTALGLPLGPLFAWKGLAKPASHAALTEQQVRAIIDEAKRDDGGKRKRGPTDNVPGANSEGEVEERTKAVPRFLPFSFASSASSPSIAHLAVARQGMGSLRPPAAAGSASSSTKASSSSGGTTASCIETTSTSRPDSTKGLGTRFSSLDDDNDDEHYWSPCLNRRTIKKRAITTSSDVDELEETESLYDEAEESAPLAASKLPTHGPAGAPLPAAKQTSTGRAVVLPDAVQPHDGVQRERATTSATSDAPRANVILTASTLRLEVIEWAWMGKATGRRLRCRHCSKAPYCEPPPVGTRTRCQRCCDVHASGCNVGNYLLRGRRFDEYCTRRHQGRSPREAVLETFFRSGTELRVDAAMPDPPAMSSSKARGGGAKMHVKARSSSGGGAGLARPVSGGGSHDAVRPGAGSRARPTATAAKGSGSTSGRASSSSSRADKGVAVVVPIGSQRVGGVPLPPASQVRRDRESLSAIDEALLDLQSQVEGADGDVLRMFAYDGALHRISAARNIGLNLKYHGRRSA</sequence>
<proteinExistence type="predicted"/>
<dbReference type="GeneID" id="19317960"/>
<dbReference type="EMBL" id="KE361634">
    <property type="protein sequence ID" value="EPQ28549.1"/>
    <property type="molecule type" value="Genomic_DNA"/>
</dbReference>
<dbReference type="AlphaFoldDB" id="A0A061H7Z0"/>
<feature type="region of interest" description="Disordered" evidence="1">
    <location>
        <begin position="165"/>
        <end position="220"/>
    </location>
</feature>
<feature type="region of interest" description="Disordered" evidence="1">
    <location>
        <begin position="265"/>
        <end position="286"/>
    </location>
</feature>
<dbReference type="Proteomes" id="UP000053664">
    <property type="component" value="Unassembled WGS sequence"/>
</dbReference>
<feature type="compositionally biased region" description="Low complexity" evidence="1">
    <location>
        <begin position="169"/>
        <end position="190"/>
    </location>
</feature>
<reference evidence="2 3" key="1">
    <citation type="journal article" date="2013" name="Plant Cell">
        <title>The transition from a phytopathogenic smut ancestor to an anamorphic biocontrol agent deciphered by comparative whole-genome analysis.</title>
        <authorList>
            <person name="Lefebvre F."/>
            <person name="Joly D.L."/>
            <person name="Labbe C."/>
            <person name="Teichmann B."/>
            <person name="Linning R."/>
            <person name="Belzile F."/>
            <person name="Bakkeren G."/>
            <person name="Belanger R.R."/>
        </authorList>
    </citation>
    <scope>NUCLEOTIDE SEQUENCE [LARGE SCALE GENOMIC DNA]</scope>
    <source>
        <strain evidence="2 3">PF-1</strain>
    </source>
</reference>
<dbReference type="RefSeq" id="XP_007879567.1">
    <property type="nucleotide sequence ID" value="XM_007881376.1"/>
</dbReference>
<feature type="region of interest" description="Disordered" evidence="1">
    <location>
        <begin position="241"/>
        <end position="260"/>
    </location>
</feature>
<feature type="compositionally biased region" description="Polar residues" evidence="1">
    <location>
        <begin position="191"/>
        <end position="200"/>
    </location>
</feature>
<accession>A0A061H7Z0</accession>
<feature type="compositionally biased region" description="Acidic residues" evidence="1">
    <location>
        <begin position="242"/>
        <end position="258"/>
    </location>
</feature>
<evidence type="ECO:0000313" key="2">
    <source>
        <dbReference type="EMBL" id="EPQ28549.1"/>
    </source>
</evidence>
<organism evidence="2 3">
    <name type="scientific">Pseudozyma flocculosa PF-1</name>
    <dbReference type="NCBI Taxonomy" id="1277687"/>
    <lineage>
        <taxon>Eukaryota</taxon>
        <taxon>Fungi</taxon>
        <taxon>Dikarya</taxon>
        <taxon>Basidiomycota</taxon>
        <taxon>Ustilaginomycotina</taxon>
        <taxon>Ustilaginomycetes</taxon>
        <taxon>Ustilaginales</taxon>
        <taxon>Ustilaginaceae</taxon>
        <taxon>Pseudozyma</taxon>
    </lineage>
</organism>
<name>A0A061H7Z0_9BASI</name>
<evidence type="ECO:0000256" key="1">
    <source>
        <dbReference type="SAM" id="MobiDB-lite"/>
    </source>
</evidence>
<gene>
    <name evidence="2" type="ORF">PFL1_03853</name>
</gene>
<evidence type="ECO:0000313" key="3">
    <source>
        <dbReference type="Proteomes" id="UP000053664"/>
    </source>
</evidence>
<feature type="region of interest" description="Disordered" evidence="1">
    <location>
        <begin position="421"/>
        <end position="502"/>
    </location>
</feature>
<feature type="compositionally biased region" description="Low complexity" evidence="1">
    <location>
        <begin position="479"/>
        <end position="498"/>
    </location>
</feature>
<dbReference type="HOGENOM" id="CLU_466242_0_0_1"/>